<sequence length="316" mass="35347">MKFQFSAEVERGGLNYGLDIQSNSAVKATTVFTNVAEVEMTDTCDEGWKAFGDSCYLVVSESLEECLSYSSTLVSILSKEEEEFLERLVENEKFWLGAQKSENEWIWLDSGKTVDSKYWSESFSSSDSVLNEGGLCLGYPEPDVTMCNRTSDMIKSFLHAFMISLNLNGSDVGTRPESKVKCLAKKQSQLTTVLSDAEGKFLTDLRCSLFNFIVGNANQVVIGCLEITGGKEVWTGLTYSAGQWAWDSGQEQLNYTNWAEKTESEAIEISGVAFMYLANDKWQVTTMESEIRGYVCKRLGSRVRRALVPKETKVNK</sequence>
<protein>
    <submittedName>
        <fullName evidence="4">C-type lectin domain-containing protein</fullName>
    </submittedName>
</protein>
<proteinExistence type="predicted"/>
<evidence type="ECO:0000313" key="2">
    <source>
        <dbReference type="EMBL" id="VDD93083.1"/>
    </source>
</evidence>
<evidence type="ECO:0000313" key="4">
    <source>
        <dbReference type="WBParaSite" id="EVEC_0000835001-mRNA-1"/>
    </source>
</evidence>
<accession>A0A0N4VCQ0</accession>
<dbReference type="WBParaSite" id="EVEC_0000835001-mRNA-1">
    <property type="protein sequence ID" value="EVEC_0000835001-mRNA-1"/>
    <property type="gene ID" value="EVEC_0000835001"/>
</dbReference>
<dbReference type="OrthoDB" id="418245at2759"/>
<dbReference type="SMART" id="SM00034">
    <property type="entry name" value="CLECT"/>
    <property type="match status" value="2"/>
</dbReference>
<evidence type="ECO:0000313" key="3">
    <source>
        <dbReference type="Proteomes" id="UP000274131"/>
    </source>
</evidence>
<reference evidence="4" key="1">
    <citation type="submission" date="2017-02" db="UniProtKB">
        <authorList>
            <consortium name="WormBaseParasite"/>
        </authorList>
    </citation>
    <scope>IDENTIFICATION</scope>
</reference>
<keyword evidence="3" id="KW-1185">Reference proteome</keyword>
<dbReference type="SUPFAM" id="SSF56436">
    <property type="entry name" value="C-type lectin-like"/>
    <property type="match status" value="2"/>
</dbReference>
<dbReference type="Pfam" id="PF00059">
    <property type="entry name" value="Lectin_C"/>
    <property type="match status" value="1"/>
</dbReference>
<dbReference type="EMBL" id="UXUI01009114">
    <property type="protein sequence ID" value="VDD93083.1"/>
    <property type="molecule type" value="Genomic_DNA"/>
</dbReference>
<dbReference type="STRING" id="51028.A0A0N4VCQ0"/>
<gene>
    <name evidence="2" type="ORF">EVEC_LOCUS7834</name>
</gene>
<feature type="domain" description="C-type lectin" evidence="1">
    <location>
        <begin position="51"/>
        <end position="137"/>
    </location>
</feature>
<dbReference type="InterPro" id="IPR001304">
    <property type="entry name" value="C-type_lectin-like"/>
</dbReference>
<dbReference type="PANTHER" id="PTHR22803">
    <property type="entry name" value="MANNOSE, PHOSPHOLIPASE, LECTIN RECEPTOR RELATED"/>
    <property type="match status" value="1"/>
</dbReference>
<name>A0A0N4VCQ0_ENTVE</name>
<organism evidence="4">
    <name type="scientific">Enterobius vermicularis</name>
    <name type="common">Human pinworm</name>
    <dbReference type="NCBI Taxonomy" id="51028"/>
    <lineage>
        <taxon>Eukaryota</taxon>
        <taxon>Metazoa</taxon>
        <taxon>Ecdysozoa</taxon>
        <taxon>Nematoda</taxon>
        <taxon>Chromadorea</taxon>
        <taxon>Rhabditida</taxon>
        <taxon>Spirurina</taxon>
        <taxon>Oxyuridomorpha</taxon>
        <taxon>Oxyuroidea</taxon>
        <taxon>Oxyuridae</taxon>
        <taxon>Enterobius</taxon>
    </lineage>
</organism>
<reference evidence="2 3" key="2">
    <citation type="submission" date="2018-10" db="EMBL/GenBank/DDBJ databases">
        <authorList>
            <consortium name="Pathogen Informatics"/>
        </authorList>
    </citation>
    <scope>NUCLEOTIDE SEQUENCE [LARGE SCALE GENOMIC DNA]</scope>
</reference>
<dbReference type="InterPro" id="IPR016187">
    <property type="entry name" value="CTDL_fold"/>
</dbReference>
<feature type="domain" description="C-type lectin" evidence="1">
    <location>
        <begin position="177"/>
        <end position="283"/>
    </location>
</feature>
<dbReference type="AlphaFoldDB" id="A0A0N4VCQ0"/>
<dbReference type="PROSITE" id="PS50041">
    <property type="entry name" value="C_TYPE_LECTIN_2"/>
    <property type="match status" value="2"/>
</dbReference>
<dbReference type="Gene3D" id="3.10.100.10">
    <property type="entry name" value="Mannose-Binding Protein A, subunit A"/>
    <property type="match status" value="2"/>
</dbReference>
<dbReference type="InterPro" id="IPR050111">
    <property type="entry name" value="C-type_lectin/snaclec_domain"/>
</dbReference>
<dbReference type="CDD" id="cd00037">
    <property type="entry name" value="CLECT"/>
    <property type="match status" value="1"/>
</dbReference>
<dbReference type="Proteomes" id="UP000274131">
    <property type="component" value="Unassembled WGS sequence"/>
</dbReference>
<evidence type="ECO:0000259" key="1">
    <source>
        <dbReference type="PROSITE" id="PS50041"/>
    </source>
</evidence>
<dbReference type="InterPro" id="IPR016186">
    <property type="entry name" value="C-type_lectin-like/link_sf"/>
</dbReference>